<name>A0A9X0XBM8_9BURK</name>
<dbReference type="Proteomes" id="UP000643207">
    <property type="component" value="Unassembled WGS sequence"/>
</dbReference>
<dbReference type="AlphaFoldDB" id="A0A9X0XBM8"/>
<keyword evidence="4" id="KW-1185">Reference proteome</keyword>
<feature type="compositionally biased region" description="Low complexity" evidence="1">
    <location>
        <begin position="809"/>
        <end position="819"/>
    </location>
</feature>
<evidence type="ECO:0000259" key="2">
    <source>
        <dbReference type="Pfam" id="PF05170"/>
    </source>
</evidence>
<comment type="caution">
    <text evidence="3">The sequence shown here is derived from an EMBL/GenBank/DDBJ whole genome shotgun (WGS) entry which is preliminary data.</text>
</comment>
<feature type="domain" description="AsmA" evidence="2">
    <location>
        <begin position="457"/>
        <end position="707"/>
    </location>
</feature>
<feature type="domain" description="AsmA" evidence="2">
    <location>
        <begin position="8"/>
        <end position="323"/>
    </location>
</feature>
<evidence type="ECO:0000313" key="4">
    <source>
        <dbReference type="Proteomes" id="UP000643207"/>
    </source>
</evidence>
<dbReference type="EMBL" id="JAERRA010000001">
    <property type="protein sequence ID" value="MBL0719217.1"/>
    <property type="molecule type" value="Genomic_DNA"/>
</dbReference>
<reference evidence="3 4" key="1">
    <citation type="submission" date="2021-01" db="EMBL/GenBank/DDBJ databases">
        <title>Piscinibacter sp. Jin2 Genome sequencing and assembly.</title>
        <authorList>
            <person name="Kim I."/>
        </authorList>
    </citation>
    <scope>NUCLEOTIDE SEQUENCE [LARGE SCALE GENOMIC DNA]</scope>
    <source>
        <strain evidence="3 4">Jin2</strain>
    </source>
</reference>
<dbReference type="PANTHER" id="PTHR30441">
    <property type="entry name" value="DUF748 DOMAIN-CONTAINING PROTEIN"/>
    <property type="match status" value="1"/>
</dbReference>
<feature type="region of interest" description="Disordered" evidence="1">
    <location>
        <begin position="808"/>
        <end position="837"/>
    </location>
</feature>
<proteinExistence type="predicted"/>
<sequence length="837" mass="86671">MPTWIQRLLIALAALLALLVLAAGVLVARFDGDDIRKLLEAQVAERTERTLKLDGPVGLALWPKVAVTLQGLHLSEAGKPDEFLRVDEARLAVRVLPLLSAQRLEVEAVSARGVQMTLRRDAQGRRNIDDLIALSRQDAAAAEDPAAPGKPLAFSVDGLAFDDLRLTVQDVPAKLDGQVQIERLRSGRLAEGEATPIELRLQAKLAEPPVDAALSLDGTLTFRLPADQPPSLAIEGMKLGLKGSALGVQAIDAQLAGALDWDGAQQALEARGLQLQLAARPAGAKIETLRLAVERLGFKPASQRIELARLALELKAALGPAEAAQQLVAQLDWPALSVEGQGLSGSPLSGSARLAGPVAGGSRELQMQLSSQAPSGRFEKIVVPGLKLALSGSEGSRQIAAQLEADLSLAPQPLALNLAPLKLQLDLKDPALPPLALLAQGRLSLQQPAGAPARQQAEAQLKGTLNGQAFDTTLEAVLGSGVPRLGVQASFGTLDLSSFLPPAPTAAASAPAPASAEGTAAADAQKVDLSPLKAVDATLKLRAGTLILPPHRIEQAEVAARLKDGKLDLSQLDGRAWGGRFQATAQADAGSGALALGLDANEVDLNAMLGALAGFDKLEGRGKLSTRLASRGPTVGALKQALGGTLALQMRDGAVRGINLAKTLRDWRGAIAGGDAKQASQASEKTDFSEVSLSFDIREGVARSKDLSAKSPFLRLSGEGLVDLGASRVDYVARATVTGTPQGQDGPEMAALKGLTVPVKLEGPFSAVSWRIRWSEVGKELLKRQALGAAGASGGGAALVDRLLGGKGAAAPADGASAPPAQPKDKVKDALKGLLGR</sequence>
<dbReference type="InterPro" id="IPR052894">
    <property type="entry name" value="AsmA-related"/>
</dbReference>
<dbReference type="GO" id="GO:0090313">
    <property type="term" value="P:regulation of protein targeting to membrane"/>
    <property type="evidence" value="ECO:0007669"/>
    <property type="project" value="TreeGrafter"/>
</dbReference>
<dbReference type="PANTHER" id="PTHR30441:SF4">
    <property type="entry name" value="PROTEIN ASMA"/>
    <property type="match status" value="1"/>
</dbReference>
<accession>A0A9X0XBM8</accession>
<dbReference type="Pfam" id="PF05170">
    <property type="entry name" value="AsmA"/>
    <property type="match status" value="2"/>
</dbReference>
<protein>
    <submittedName>
        <fullName evidence="3">AsmA family protein</fullName>
    </submittedName>
</protein>
<gene>
    <name evidence="3" type="ORF">JI742_04870</name>
</gene>
<organism evidence="3 4">
    <name type="scientific">Aquariibacter lacus</name>
    <dbReference type="NCBI Taxonomy" id="2801332"/>
    <lineage>
        <taxon>Bacteria</taxon>
        <taxon>Pseudomonadati</taxon>
        <taxon>Pseudomonadota</taxon>
        <taxon>Betaproteobacteria</taxon>
        <taxon>Burkholderiales</taxon>
        <taxon>Sphaerotilaceae</taxon>
        <taxon>Aquariibacter</taxon>
    </lineage>
</organism>
<dbReference type="RefSeq" id="WP_201824448.1">
    <property type="nucleotide sequence ID" value="NZ_JAERRA010000001.1"/>
</dbReference>
<evidence type="ECO:0000256" key="1">
    <source>
        <dbReference type="SAM" id="MobiDB-lite"/>
    </source>
</evidence>
<evidence type="ECO:0000313" key="3">
    <source>
        <dbReference type="EMBL" id="MBL0719217.1"/>
    </source>
</evidence>
<dbReference type="GO" id="GO:0005886">
    <property type="term" value="C:plasma membrane"/>
    <property type="evidence" value="ECO:0007669"/>
    <property type="project" value="TreeGrafter"/>
</dbReference>
<dbReference type="InterPro" id="IPR007844">
    <property type="entry name" value="AsmA"/>
</dbReference>